<name>A0A818PBK9_9BILA</name>
<protein>
    <submittedName>
        <fullName evidence="2">Uncharacterized protein</fullName>
    </submittedName>
</protein>
<feature type="compositionally biased region" description="Low complexity" evidence="1">
    <location>
        <begin position="339"/>
        <end position="355"/>
    </location>
</feature>
<feature type="compositionally biased region" description="Low complexity" evidence="1">
    <location>
        <begin position="61"/>
        <end position="72"/>
    </location>
</feature>
<organism evidence="2 3">
    <name type="scientific">Rotaria socialis</name>
    <dbReference type="NCBI Taxonomy" id="392032"/>
    <lineage>
        <taxon>Eukaryota</taxon>
        <taxon>Metazoa</taxon>
        <taxon>Spiralia</taxon>
        <taxon>Gnathifera</taxon>
        <taxon>Rotifera</taxon>
        <taxon>Eurotatoria</taxon>
        <taxon>Bdelloidea</taxon>
        <taxon>Philodinida</taxon>
        <taxon>Philodinidae</taxon>
        <taxon>Rotaria</taxon>
    </lineage>
</organism>
<sequence>MNIESSSSEKFVAHPVLDDPAKMMRIIANPVYDKLTISRAAHMRRPQSIKYDRYSTQLYGTKSSTKSTPMKSLNTEQVSTAPLPTKNNSIRSKSINEQRKSPPLHLPPLPTKNNSIRSKSINEQRKSPPLHLPVLPLKDEIYPINTQPAIRTRSHSVVSSTVKDDRKSTHDNNTVRYVNGPHGFEIQRHSSGNWLSVDILSKDACEAKERTFREMVELKENDDLVTHSIYTSEYYRKRWRDSLKSCKQGNLTHLEWAEQNYKINCSKKYYSEASQRERSLIELNEQKQRRKRAQLAFKEWKQTKNEPNLEHTQGELHIEDSLNSTDITCVTSNPSLPFNNTNNQTSTPTSTSTGSEELSHSQSNTSTKSTKNVLYMLDEQRWSLQAMLKRIVGLAEPLQPSPPKIINYHNSPLASRSYLSGFESCV</sequence>
<evidence type="ECO:0000313" key="2">
    <source>
        <dbReference type="EMBL" id="CAF3621964.1"/>
    </source>
</evidence>
<feature type="compositionally biased region" description="Polar residues" evidence="1">
    <location>
        <begin position="73"/>
        <end position="93"/>
    </location>
</feature>
<proteinExistence type="predicted"/>
<feature type="region of interest" description="Disordered" evidence="1">
    <location>
        <begin position="152"/>
        <end position="172"/>
    </location>
</feature>
<accession>A0A818PBK9</accession>
<dbReference type="AlphaFoldDB" id="A0A818PBK9"/>
<dbReference type="Proteomes" id="UP000663872">
    <property type="component" value="Unassembled WGS sequence"/>
</dbReference>
<evidence type="ECO:0000256" key="1">
    <source>
        <dbReference type="SAM" id="MobiDB-lite"/>
    </source>
</evidence>
<gene>
    <name evidence="2" type="ORF">GRG538_LOCUS23721</name>
</gene>
<dbReference type="EMBL" id="CAJNYT010003964">
    <property type="protein sequence ID" value="CAF3621964.1"/>
    <property type="molecule type" value="Genomic_DNA"/>
</dbReference>
<reference evidence="2" key="1">
    <citation type="submission" date="2021-02" db="EMBL/GenBank/DDBJ databases">
        <authorList>
            <person name="Nowell W R."/>
        </authorList>
    </citation>
    <scope>NUCLEOTIDE SEQUENCE</scope>
</reference>
<feature type="region of interest" description="Disordered" evidence="1">
    <location>
        <begin position="60"/>
        <end position="131"/>
    </location>
</feature>
<feature type="region of interest" description="Disordered" evidence="1">
    <location>
        <begin position="333"/>
        <end position="369"/>
    </location>
</feature>
<evidence type="ECO:0000313" key="3">
    <source>
        <dbReference type="Proteomes" id="UP000663872"/>
    </source>
</evidence>
<comment type="caution">
    <text evidence="2">The sequence shown here is derived from an EMBL/GenBank/DDBJ whole genome shotgun (WGS) entry which is preliminary data.</text>
</comment>